<name>A0ABZ0TRM6_9SPHI</name>
<evidence type="ECO:0000313" key="5">
    <source>
        <dbReference type="Proteomes" id="UP001324380"/>
    </source>
</evidence>
<organism evidence="4 5">
    <name type="scientific">Mucilaginibacter sabulilitoris</name>
    <dbReference type="NCBI Taxonomy" id="1173583"/>
    <lineage>
        <taxon>Bacteria</taxon>
        <taxon>Pseudomonadati</taxon>
        <taxon>Bacteroidota</taxon>
        <taxon>Sphingobacteriia</taxon>
        <taxon>Sphingobacteriales</taxon>
        <taxon>Sphingobacteriaceae</taxon>
        <taxon>Mucilaginibacter</taxon>
    </lineage>
</organism>
<evidence type="ECO:0000256" key="2">
    <source>
        <dbReference type="ARBA" id="ARBA00007639"/>
    </source>
</evidence>
<keyword evidence="5" id="KW-1185">Reference proteome</keyword>
<comment type="subcellular location">
    <subcellularLocation>
        <location evidence="1">Cell envelope</location>
    </subcellularLocation>
</comment>
<comment type="similarity">
    <text evidence="2">Belongs to the bacterial solute-binding protein 2 family.</text>
</comment>
<evidence type="ECO:0000259" key="3">
    <source>
        <dbReference type="Pfam" id="PF13407"/>
    </source>
</evidence>
<dbReference type="PANTHER" id="PTHR30036">
    <property type="entry name" value="D-XYLOSE-BINDING PERIPLASMIC PROTEIN"/>
    <property type="match status" value="1"/>
</dbReference>
<feature type="domain" description="Periplasmic binding protein" evidence="3">
    <location>
        <begin position="34"/>
        <end position="285"/>
    </location>
</feature>
<dbReference type="CDD" id="cd06314">
    <property type="entry name" value="PBP1_tmGBP"/>
    <property type="match status" value="1"/>
</dbReference>
<gene>
    <name evidence="4" type="ORF">SNE25_08505</name>
</gene>
<dbReference type="InterPro" id="IPR028082">
    <property type="entry name" value="Peripla_BP_I"/>
</dbReference>
<accession>A0ABZ0TRM6</accession>
<evidence type="ECO:0000313" key="4">
    <source>
        <dbReference type="EMBL" id="WPU95562.1"/>
    </source>
</evidence>
<dbReference type="InterPro" id="IPR025997">
    <property type="entry name" value="SBP_2_dom"/>
</dbReference>
<dbReference type="InterPro" id="IPR050555">
    <property type="entry name" value="Bact_Solute-Bind_Prot2"/>
</dbReference>
<evidence type="ECO:0000256" key="1">
    <source>
        <dbReference type="ARBA" id="ARBA00004196"/>
    </source>
</evidence>
<dbReference type="RefSeq" id="WP_321564670.1">
    <property type="nucleotide sequence ID" value="NZ_CP139558.1"/>
</dbReference>
<dbReference type="Proteomes" id="UP001324380">
    <property type="component" value="Chromosome"/>
</dbReference>
<sequence length="319" mass="34532">MKIYCKPSAFTLAIIFISCLFNGCKRDQTPTIAFIAGAATDFWTFAEAGCKKADAELPGYNVVFKYTTDGATEEQKRIVDDLLVNGIAGVVIAPLDPINQSPFVDQTAQKIPVMITDSDIPNSKRLCYIGTSNIGAGHEAGKLIKEALPSGGKVLLFVGKADAQNAKERIQGIKEELNGSNIEITGIKTDNIDRVRAKANVSDALVSNPEVNCFVGLWSYNGPAILNAVKESGKLKDVKIVCFDEEEETLQGVKNGQIVGTVVQQPYEFGYQSIHLMAKYLAGDKKSLPANGQIIIPATIIKQDKVGAYIDKMNALRQK</sequence>
<dbReference type="SUPFAM" id="SSF53822">
    <property type="entry name" value="Periplasmic binding protein-like I"/>
    <property type="match status" value="1"/>
</dbReference>
<proteinExistence type="inferred from homology"/>
<reference evidence="4 5" key="1">
    <citation type="submission" date="2023-11" db="EMBL/GenBank/DDBJ databases">
        <title>Analysis of the Genomes of Mucilaginibacter gossypii cycad 4 and M. sabulilitoris SNA2: microbes with the potential for plant growth promotion.</title>
        <authorList>
            <person name="Hirsch A.M."/>
            <person name="Humm E."/>
            <person name="Rubbi M."/>
            <person name="Del Vecchio G."/>
            <person name="Ha S.M."/>
            <person name="Pellegrini M."/>
            <person name="Gunsalus R.P."/>
        </authorList>
    </citation>
    <scope>NUCLEOTIDE SEQUENCE [LARGE SCALE GENOMIC DNA]</scope>
    <source>
        <strain evidence="4 5">SNA2</strain>
    </source>
</reference>
<dbReference type="Pfam" id="PF13407">
    <property type="entry name" value="Peripla_BP_4"/>
    <property type="match status" value="1"/>
</dbReference>
<protein>
    <submittedName>
        <fullName evidence="4">Sugar-binding protein</fullName>
    </submittedName>
</protein>
<dbReference type="Gene3D" id="3.40.50.2300">
    <property type="match status" value="2"/>
</dbReference>
<dbReference type="PANTHER" id="PTHR30036:SF7">
    <property type="entry name" value="ABC TRANSPORTER PERIPLASMIC-BINDING PROTEIN YPHF"/>
    <property type="match status" value="1"/>
</dbReference>
<dbReference type="EMBL" id="CP139558">
    <property type="protein sequence ID" value="WPU95562.1"/>
    <property type="molecule type" value="Genomic_DNA"/>
</dbReference>
<dbReference type="PROSITE" id="PS51257">
    <property type="entry name" value="PROKAR_LIPOPROTEIN"/>
    <property type="match status" value="1"/>
</dbReference>